<evidence type="ECO:0000259" key="2">
    <source>
        <dbReference type="Pfam" id="PF00296"/>
    </source>
</evidence>
<evidence type="ECO:0000256" key="1">
    <source>
        <dbReference type="ARBA" id="ARBA00023002"/>
    </source>
</evidence>
<evidence type="ECO:0000313" key="3">
    <source>
        <dbReference type="EMBL" id="MFB9626550.1"/>
    </source>
</evidence>
<evidence type="ECO:0000313" key="4">
    <source>
        <dbReference type="Proteomes" id="UP001589532"/>
    </source>
</evidence>
<dbReference type="RefSeq" id="WP_345000991.1">
    <property type="nucleotide sequence ID" value="NZ_BAAAXV010000009.1"/>
</dbReference>
<sequence>MTPRYSCALPPGADIVDKARLAERLGYHRVWVFESPAVYGDTWIALARVAEATERIGLATGVAIPGLRHPMVTASAVASVEELAPGRLVVTFGTGYTGRSTLGQRPVTWSELARYVRQVRSLLRGEAVEIDGRPCQMTHLPGSAPDRPIGVPVWVAASGPKGFGVARELGVPGVIVTAVPEGGDQSGWPEFALLRFGTVLEPGEDHTSPRVVEAAGPGYASTVHAVWEHGKEAVDAVPGGARWRAALEADRAEGLRHLVAHQGHLASLTDRDRSLVAAAGPAFLHAGWSGDAASIGERVRKAGVAGVTEIVYIPAGPDVERELHAFAAAARS</sequence>
<proteinExistence type="predicted"/>
<organism evidence="3 4">
    <name type="scientific">Nonomuraea helvata</name>
    <dbReference type="NCBI Taxonomy" id="37484"/>
    <lineage>
        <taxon>Bacteria</taxon>
        <taxon>Bacillati</taxon>
        <taxon>Actinomycetota</taxon>
        <taxon>Actinomycetes</taxon>
        <taxon>Streptosporangiales</taxon>
        <taxon>Streptosporangiaceae</taxon>
        <taxon>Nonomuraea</taxon>
    </lineage>
</organism>
<dbReference type="PANTHER" id="PTHR43244">
    <property type="match status" value="1"/>
</dbReference>
<dbReference type="Gene3D" id="3.20.20.30">
    <property type="entry name" value="Luciferase-like domain"/>
    <property type="match status" value="1"/>
</dbReference>
<reference evidence="3 4" key="1">
    <citation type="submission" date="2024-09" db="EMBL/GenBank/DDBJ databases">
        <authorList>
            <person name="Sun Q."/>
            <person name="Mori K."/>
        </authorList>
    </citation>
    <scope>NUCLEOTIDE SEQUENCE [LARGE SCALE GENOMIC DNA]</scope>
    <source>
        <strain evidence="3 4">JCM 3143</strain>
    </source>
</reference>
<comment type="caution">
    <text evidence="3">The sequence shown here is derived from an EMBL/GenBank/DDBJ whole genome shotgun (WGS) entry which is preliminary data.</text>
</comment>
<dbReference type="Proteomes" id="UP001589532">
    <property type="component" value="Unassembled WGS sequence"/>
</dbReference>
<keyword evidence="4" id="KW-1185">Reference proteome</keyword>
<gene>
    <name evidence="3" type="ORF">ACFFSA_25980</name>
</gene>
<dbReference type="InterPro" id="IPR036661">
    <property type="entry name" value="Luciferase-like_sf"/>
</dbReference>
<dbReference type="EC" id="1.-.-.-" evidence="3"/>
<dbReference type="GO" id="GO:0016491">
    <property type="term" value="F:oxidoreductase activity"/>
    <property type="evidence" value="ECO:0007669"/>
    <property type="project" value="UniProtKB-KW"/>
</dbReference>
<feature type="domain" description="Luciferase-like" evidence="2">
    <location>
        <begin position="12"/>
        <end position="180"/>
    </location>
</feature>
<dbReference type="InterPro" id="IPR011251">
    <property type="entry name" value="Luciferase-like_dom"/>
</dbReference>
<accession>A0ABV5S4F1</accession>
<name>A0ABV5S4F1_9ACTN</name>
<dbReference type="PANTHER" id="PTHR43244:SF1">
    <property type="entry name" value="5,10-METHYLENETETRAHYDROMETHANOPTERIN REDUCTASE"/>
    <property type="match status" value="1"/>
</dbReference>
<dbReference type="Pfam" id="PF00296">
    <property type="entry name" value="Bac_luciferase"/>
    <property type="match status" value="1"/>
</dbReference>
<protein>
    <submittedName>
        <fullName evidence="3">LLM class flavin-dependent oxidoreductase</fullName>
        <ecNumber evidence="3">1.-.-.-</ecNumber>
    </submittedName>
</protein>
<dbReference type="InterPro" id="IPR050564">
    <property type="entry name" value="F420-G6PD/mer"/>
</dbReference>
<keyword evidence="1 3" id="KW-0560">Oxidoreductase</keyword>
<dbReference type="SUPFAM" id="SSF51679">
    <property type="entry name" value="Bacterial luciferase-like"/>
    <property type="match status" value="1"/>
</dbReference>
<dbReference type="EMBL" id="JBHMBW010000023">
    <property type="protein sequence ID" value="MFB9626550.1"/>
    <property type="molecule type" value="Genomic_DNA"/>
</dbReference>